<dbReference type="InterPro" id="IPR036291">
    <property type="entry name" value="NAD(P)-bd_dom_sf"/>
</dbReference>
<dbReference type="Gene3D" id="3.30.300.30">
    <property type="match status" value="1"/>
</dbReference>
<keyword evidence="1" id="KW-0596">Phosphopantetheine</keyword>
<dbReference type="PANTHER" id="PTHR44845">
    <property type="entry name" value="CARRIER DOMAIN-CONTAINING PROTEIN"/>
    <property type="match status" value="1"/>
</dbReference>
<proteinExistence type="predicted"/>
<dbReference type="OrthoDB" id="4477213at2"/>
<dbReference type="Pfam" id="PF07993">
    <property type="entry name" value="NAD_binding_4"/>
    <property type="match status" value="1"/>
</dbReference>
<protein>
    <submittedName>
        <fullName evidence="4">Amino acid adenylation domain-containing protein/thioester reductase-like protein</fullName>
    </submittedName>
</protein>
<evidence type="ECO:0000256" key="2">
    <source>
        <dbReference type="ARBA" id="ARBA00022553"/>
    </source>
</evidence>
<dbReference type="InterPro" id="IPR000873">
    <property type="entry name" value="AMP-dep_synth/lig_dom"/>
</dbReference>
<dbReference type="Pfam" id="PF00501">
    <property type="entry name" value="AMP-binding"/>
    <property type="match status" value="1"/>
</dbReference>
<evidence type="ECO:0000313" key="4">
    <source>
        <dbReference type="EMBL" id="ROP37265.1"/>
    </source>
</evidence>
<dbReference type="AlphaFoldDB" id="A0A3N1H431"/>
<dbReference type="InterPro" id="IPR010071">
    <property type="entry name" value="AA_adenyl_dom"/>
</dbReference>
<dbReference type="Gene3D" id="3.40.50.12780">
    <property type="entry name" value="N-terminal domain of ligase-like"/>
    <property type="match status" value="1"/>
</dbReference>
<comment type="caution">
    <text evidence="4">The sequence shown here is derived from an EMBL/GenBank/DDBJ whole genome shotgun (WGS) entry which is preliminary data.</text>
</comment>
<dbReference type="InterPro" id="IPR010080">
    <property type="entry name" value="Thioester_reductase-like_dom"/>
</dbReference>
<dbReference type="Gene3D" id="1.10.1200.10">
    <property type="entry name" value="ACP-like"/>
    <property type="match status" value="1"/>
</dbReference>
<dbReference type="SUPFAM" id="SSF51735">
    <property type="entry name" value="NAD(P)-binding Rossmann-fold domains"/>
    <property type="match status" value="1"/>
</dbReference>
<feature type="domain" description="Carrier" evidence="3">
    <location>
        <begin position="511"/>
        <end position="591"/>
    </location>
</feature>
<evidence type="ECO:0000259" key="3">
    <source>
        <dbReference type="PROSITE" id="PS50075"/>
    </source>
</evidence>
<dbReference type="NCBIfam" id="TIGR01746">
    <property type="entry name" value="Thioester-redct"/>
    <property type="match status" value="1"/>
</dbReference>
<dbReference type="InterPro" id="IPR045851">
    <property type="entry name" value="AMP-bd_C_sf"/>
</dbReference>
<dbReference type="PANTHER" id="PTHR44845:SF6">
    <property type="entry name" value="BETA-ALANINE-ACTIVATING ENZYME"/>
    <property type="match status" value="1"/>
</dbReference>
<dbReference type="RefSeq" id="WP_123743091.1">
    <property type="nucleotide sequence ID" value="NZ_RJKM01000001.1"/>
</dbReference>
<name>A0A3N1H431_9PSEU</name>
<dbReference type="InterPro" id="IPR036736">
    <property type="entry name" value="ACP-like_sf"/>
</dbReference>
<dbReference type="InterPro" id="IPR025110">
    <property type="entry name" value="AMP-bd_C"/>
</dbReference>
<dbReference type="Proteomes" id="UP000268727">
    <property type="component" value="Unassembled WGS sequence"/>
</dbReference>
<dbReference type="InterPro" id="IPR042099">
    <property type="entry name" value="ANL_N_sf"/>
</dbReference>
<dbReference type="SUPFAM" id="SSF47336">
    <property type="entry name" value="ACP-like"/>
    <property type="match status" value="1"/>
</dbReference>
<dbReference type="InterPro" id="IPR006162">
    <property type="entry name" value="Ppantetheine_attach_site"/>
</dbReference>
<dbReference type="InterPro" id="IPR009081">
    <property type="entry name" value="PP-bd_ACP"/>
</dbReference>
<sequence length="1003" mass="108467">MNVHRELPVHHLVARHAVTRPHHTAVVCGNARIDYAELDARANGLANHLRDSGVDRRSVVVVHLERSVDAIVALLATWKAGAAYLPVERGVPVGRLETFIKETGCQVVITDEPGSFTDLPVSVATADSGTATSPPEVTVDPSDTAYVIYTSGSTGVPKGVVVQHRSLSYLLGQLGPLYGITPADRVLQFASLSFDTSIEQILVALTGGATLVLPETTWAPSEFADRVVGHGITVMDLTPAYWRGFLSEHAGKPVDLPVRLAIVGGEAVRAEDCRTALRLMPDTRLVNAYGLTETTVTSCTAEVTEDVLPALGNAPVGRPLPGTVVHVLDEDLRPVVPGERGEVYLGGPGVAYGYLVEEAPHRARFLPDPLAEEPGARMFRTGDLGAWTATGELEILGRTDRQLKIRGFRVEPAEVEAVLAGHDLVEDVAVTAHEHNGQAQLIAHYTVPGNTAHSPTAQELRAFASGLLPGFMVPTAFVELAEMPVKSNGKIDLDALPEPVPDAPTSMGAGSTAGATEHGIAKLWRQVLGAEEVGPESNFFELGGNSILAAELLAKVRATFGVQITQVRPLIRLLLEDATLRGFAQAVQDARAGTLAGDDTRKQVDFAAESQVEVPIQRTVTDPPRWQDPGHVFLTGVSGFLGIYLLRELLTTTDAVVHCLVRAKDDEHALRRIQHNAVHYFRDDLDEHRASGRIVPVVGDLDQPLFGLSEEHFDTLARTVDVVHHPGGLVNFIYPYSHMRPANVGGTREVVRLAGRYRNIPVHYTSTMAVVSGFGTAGVHHVTEDTSADHADHLSVGYVESKWVAEALLKNAAKQGLPVAIYRAADISGDCVTGAWNTSTEMCAMKKFVVDTGVAPIAALPLDYTPVDRFAAAVVHIARSALPAGEVYHLTNPNKAYIGDLVERLRAHGHEVREVSWSEWVERMVELAVERPDHPMTPFAPLFIDRCATGAMSVAEMYLETTFPEFTRTNVENRLRGSGIEIPPVDTAMLDRYLRYLTSVEFL</sequence>
<keyword evidence="5" id="KW-1185">Reference proteome</keyword>
<dbReference type="PROSITE" id="PS00455">
    <property type="entry name" value="AMP_BINDING"/>
    <property type="match status" value="1"/>
</dbReference>
<dbReference type="InterPro" id="IPR013120">
    <property type="entry name" value="FAR_NAD-bd"/>
</dbReference>
<dbReference type="Pfam" id="PF00550">
    <property type="entry name" value="PP-binding"/>
    <property type="match status" value="1"/>
</dbReference>
<dbReference type="CDD" id="cd05235">
    <property type="entry name" value="SDR_e1"/>
    <property type="match status" value="1"/>
</dbReference>
<dbReference type="PROSITE" id="PS00012">
    <property type="entry name" value="PHOSPHOPANTETHEINE"/>
    <property type="match status" value="1"/>
</dbReference>
<evidence type="ECO:0000256" key="1">
    <source>
        <dbReference type="ARBA" id="ARBA00022450"/>
    </source>
</evidence>
<dbReference type="PROSITE" id="PS50075">
    <property type="entry name" value="CARRIER"/>
    <property type="match status" value="1"/>
</dbReference>
<dbReference type="InterPro" id="IPR020845">
    <property type="entry name" value="AMP-binding_CS"/>
</dbReference>
<accession>A0A3N1H431</accession>
<dbReference type="NCBIfam" id="TIGR01733">
    <property type="entry name" value="AA-adenyl-dom"/>
    <property type="match status" value="1"/>
</dbReference>
<gene>
    <name evidence="4" type="ORF">EDD40_2567</name>
</gene>
<reference evidence="4 5" key="1">
    <citation type="submission" date="2018-11" db="EMBL/GenBank/DDBJ databases">
        <title>Sequencing the genomes of 1000 actinobacteria strains.</title>
        <authorList>
            <person name="Klenk H.-P."/>
        </authorList>
    </citation>
    <scope>NUCLEOTIDE SEQUENCE [LARGE SCALE GENOMIC DNA]</scope>
    <source>
        <strain evidence="4 5">DSM 44231</strain>
    </source>
</reference>
<evidence type="ECO:0000313" key="5">
    <source>
        <dbReference type="Proteomes" id="UP000268727"/>
    </source>
</evidence>
<dbReference type="EMBL" id="RJKM01000001">
    <property type="protein sequence ID" value="ROP37265.1"/>
    <property type="molecule type" value="Genomic_DNA"/>
</dbReference>
<dbReference type="CDD" id="cd05930">
    <property type="entry name" value="A_NRPS"/>
    <property type="match status" value="1"/>
</dbReference>
<keyword evidence="2" id="KW-0597">Phosphoprotein</keyword>
<dbReference type="Pfam" id="PF13193">
    <property type="entry name" value="AMP-binding_C"/>
    <property type="match status" value="1"/>
</dbReference>
<organism evidence="4 5">
    <name type="scientific">Saccharothrix texasensis</name>
    <dbReference type="NCBI Taxonomy" id="103734"/>
    <lineage>
        <taxon>Bacteria</taxon>
        <taxon>Bacillati</taxon>
        <taxon>Actinomycetota</taxon>
        <taxon>Actinomycetes</taxon>
        <taxon>Pseudonocardiales</taxon>
        <taxon>Pseudonocardiaceae</taxon>
        <taxon>Saccharothrix</taxon>
    </lineage>
</organism>
<dbReference type="Gene3D" id="3.40.50.720">
    <property type="entry name" value="NAD(P)-binding Rossmann-like Domain"/>
    <property type="match status" value="1"/>
</dbReference>
<dbReference type="SUPFAM" id="SSF56801">
    <property type="entry name" value="Acetyl-CoA synthetase-like"/>
    <property type="match status" value="1"/>
</dbReference>